<comment type="caution">
    <text evidence="2">The sequence shown here is derived from an EMBL/GenBank/DDBJ whole genome shotgun (WGS) entry which is preliminary data.</text>
</comment>
<gene>
    <name evidence="2" type="ORF">NYPRO_LOCUS16986</name>
</gene>
<evidence type="ECO:0000256" key="1">
    <source>
        <dbReference type="SAM" id="MobiDB-lite"/>
    </source>
</evidence>
<protein>
    <submittedName>
        <fullName evidence="2">(raccoon dog) hypothetical protein</fullName>
    </submittedName>
</protein>
<organism evidence="2 3">
    <name type="scientific">Nyctereutes procyonoides</name>
    <name type="common">Raccoon dog</name>
    <name type="synonym">Canis procyonoides</name>
    <dbReference type="NCBI Taxonomy" id="34880"/>
    <lineage>
        <taxon>Eukaryota</taxon>
        <taxon>Metazoa</taxon>
        <taxon>Chordata</taxon>
        <taxon>Craniata</taxon>
        <taxon>Vertebrata</taxon>
        <taxon>Euteleostomi</taxon>
        <taxon>Mammalia</taxon>
        <taxon>Eutheria</taxon>
        <taxon>Laurasiatheria</taxon>
        <taxon>Carnivora</taxon>
        <taxon>Caniformia</taxon>
        <taxon>Canidae</taxon>
        <taxon>Nyctereutes</taxon>
    </lineage>
</organism>
<accession>A0A811Z2A7</accession>
<dbReference type="AlphaFoldDB" id="A0A811Z2A7"/>
<feature type="region of interest" description="Disordered" evidence="1">
    <location>
        <begin position="153"/>
        <end position="186"/>
    </location>
</feature>
<dbReference type="Proteomes" id="UP000645828">
    <property type="component" value="Unassembled WGS sequence"/>
</dbReference>
<reference evidence="2" key="1">
    <citation type="submission" date="2020-12" db="EMBL/GenBank/DDBJ databases">
        <authorList>
            <consortium name="Molecular Ecology Group"/>
        </authorList>
    </citation>
    <scope>NUCLEOTIDE SEQUENCE</scope>
    <source>
        <strain evidence="2">TBG_1078</strain>
    </source>
</reference>
<evidence type="ECO:0000313" key="2">
    <source>
        <dbReference type="EMBL" id="CAD7684193.1"/>
    </source>
</evidence>
<proteinExistence type="predicted"/>
<feature type="compositionally biased region" description="Pro residues" evidence="1">
    <location>
        <begin position="163"/>
        <end position="178"/>
    </location>
</feature>
<name>A0A811Z2A7_NYCPR</name>
<dbReference type="EMBL" id="CAJHUB010000757">
    <property type="protein sequence ID" value="CAD7684193.1"/>
    <property type="molecule type" value="Genomic_DNA"/>
</dbReference>
<keyword evidence="3" id="KW-1185">Reference proteome</keyword>
<sequence>MRDTQRGRDTGRGRSRLLWDSILGPRDHGFLPVCTGVLSISVPACASWCVHTGTSTRVHACPPLSVSMDVAPRPSVGTEAHITVSTSVLSRASGRLWMLYLLSLPRTCISECFWGCAHRLVHFWGCTSTCEGVGIYLRLQAWLYQAVASPAARESSPQRQREPGPPPPSPRGAPPSPPTCWRAASPPAGTAASLDFRARVPLLGGLCLDGPSAISGTFLGFDWGLLCSCPGETALPRSPAQSRATSLGCVSPHGPAAVQGRGSGSGVGWGASLSAPGSRALDQDCGGWIIPGPPLFSCHHQMPPPPLAISSLP</sequence>
<evidence type="ECO:0000313" key="3">
    <source>
        <dbReference type="Proteomes" id="UP000645828"/>
    </source>
</evidence>